<dbReference type="AlphaFoldDB" id="A0A078S162"/>
<organism evidence="3 4">
    <name type="scientific">Bacteroides uniformis str. 3978 T3 ii</name>
    <dbReference type="NCBI Taxonomy" id="1339349"/>
    <lineage>
        <taxon>Bacteria</taxon>
        <taxon>Pseudomonadati</taxon>
        <taxon>Bacteroidota</taxon>
        <taxon>Bacteroidia</taxon>
        <taxon>Bacteroidales</taxon>
        <taxon>Bacteroidaceae</taxon>
        <taxon>Bacteroides</taxon>
    </lineage>
</organism>
<proteinExistence type="predicted"/>
<protein>
    <recommendedName>
        <fullName evidence="5">DUF4251 domain-containing protein</fullName>
    </recommendedName>
</protein>
<feature type="chain" id="PRO_5001745161" description="DUF4251 domain-containing protein" evidence="2">
    <location>
        <begin position="23"/>
        <end position="196"/>
    </location>
</feature>
<evidence type="ECO:0000256" key="1">
    <source>
        <dbReference type="SAM" id="MobiDB-lite"/>
    </source>
</evidence>
<dbReference type="PATRIC" id="fig|1339349.3.peg.1632"/>
<keyword evidence="2" id="KW-0732">Signal</keyword>
<evidence type="ECO:0000313" key="3">
    <source>
        <dbReference type="EMBL" id="KDS51540.1"/>
    </source>
</evidence>
<comment type="caution">
    <text evidence="3">The sequence shown here is derived from an EMBL/GenBank/DDBJ whole genome shotgun (WGS) entry which is preliminary data.</text>
</comment>
<dbReference type="RefSeq" id="WP_005826513.1">
    <property type="nucleotide sequence ID" value="NZ_JNHN01000168.1"/>
</dbReference>
<feature type="compositionally biased region" description="Basic and acidic residues" evidence="1">
    <location>
        <begin position="25"/>
        <end position="46"/>
    </location>
</feature>
<dbReference type="Proteomes" id="UP000028013">
    <property type="component" value="Unassembled WGS sequence"/>
</dbReference>
<evidence type="ECO:0000313" key="4">
    <source>
        <dbReference type="Proteomes" id="UP000028013"/>
    </source>
</evidence>
<name>A0A078S162_BACUN</name>
<feature type="region of interest" description="Disordered" evidence="1">
    <location>
        <begin position="23"/>
        <end position="46"/>
    </location>
</feature>
<sequence length="196" mass="21223">MKKFIALAAVVLVSMATTTMYAQESRAEKRADRKAQRDAERARLKAEEQAQDAISYDDAMAALKAHQFVMEADQVMFRNGQTAFVNSNTNFVLVNQGRGTVQVAFNTVYPGPNGIGGVTVDGTVSDIQMTTDKRGNVNCNFSIQGIGISAQIFLTLTDGGNNATVTISPNFNSNTMTLSGNLVPLEQSNIFKGRSW</sequence>
<dbReference type="Pfam" id="PF14059">
    <property type="entry name" value="DUF4251"/>
    <property type="match status" value="1"/>
</dbReference>
<gene>
    <name evidence="3" type="ORF">M094_0375</name>
</gene>
<feature type="signal peptide" evidence="2">
    <location>
        <begin position="1"/>
        <end position="22"/>
    </location>
</feature>
<dbReference type="InterPro" id="IPR025347">
    <property type="entry name" value="DUF4251"/>
</dbReference>
<dbReference type="Gene3D" id="2.40.128.410">
    <property type="match status" value="1"/>
</dbReference>
<reference evidence="3 4" key="1">
    <citation type="submission" date="2014-04" db="EMBL/GenBank/DDBJ databases">
        <authorList>
            <person name="Sears C."/>
            <person name="Carroll K."/>
            <person name="Sack B.R."/>
            <person name="Qadri F."/>
            <person name="Myers L.L."/>
            <person name="Chung G.-T."/>
            <person name="Escheverria P."/>
            <person name="Fraser C.M."/>
            <person name="Sadzewicz L."/>
            <person name="Shefchek K.A."/>
            <person name="Tallon L."/>
            <person name="Das S.P."/>
            <person name="Daugherty S."/>
            <person name="Mongodin E.F."/>
        </authorList>
    </citation>
    <scope>NUCLEOTIDE SEQUENCE [LARGE SCALE GENOMIC DNA]</scope>
    <source>
        <strain evidence="3 4">3978 T3 ii</strain>
    </source>
</reference>
<evidence type="ECO:0000256" key="2">
    <source>
        <dbReference type="SAM" id="SignalP"/>
    </source>
</evidence>
<dbReference type="GeneID" id="99751472"/>
<evidence type="ECO:0008006" key="5">
    <source>
        <dbReference type="Google" id="ProtNLM"/>
    </source>
</evidence>
<dbReference type="EMBL" id="JNHN01000168">
    <property type="protein sequence ID" value="KDS51540.1"/>
    <property type="molecule type" value="Genomic_DNA"/>
</dbReference>
<accession>A0A078S162</accession>